<dbReference type="EMBL" id="CP016808">
    <property type="protein sequence ID" value="ANY65578.1"/>
    <property type="molecule type" value="Genomic_DNA"/>
</dbReference>
<proteinExistence type="predicted"/>
<dbReference type="InterPro" id="IPR018958">
    <property type="entry name" value="Knr4/Smi1-like_dom"/>
</dbReference>
<dbReference type="Gene3D" id="3.40.1580.10">
    <property type="entry name" value="SMI1/KNR4-like"/>
    <property type="match status" value="1"/>
</dbReference>
<sequence>MDISQQLSDIHDIEQSLQLAFPAAYKAFMTTDELQSANPNTEYNLVDFNGYTAWGIRFIKLDASYAENLEAIAEVVLQPRKLIPFAWSISSGDWLIFDYRESNESPGLLYIDHEMALCLEDAESEAQSENTTVEELMEGNLSVLCENFEMFHAALKLATDETDDVDETD</sequence>
<dbReference type="AlphaFoldDB" id="A0A1B2DCZ1"/>
<dbReference type="Pfam" id="PF09346">
    <property type="entry name" value="SMI1_KNR4"/>
    <property type="match status" value="1"/>
</dbReference>
<gene>
    <name evidence="2" type="ORF">BBD42_03220</name>
</gene>
<evidence type="ECO:0000259" key="1">
    <source>
        <dbReference type="Pfam" id="PF09346"/>
    </source>
</evidence>
<dbReference type="RefSeq" id="WP_099516974.1">
    <property type="nucleotide sequence ID" value="NZ_CP016808.1"/>
</dbReference>
<protein>
    <recommendedName>
        <fullName evidence="1">Knr4/Smi1-like domain-containing protein</fullName>
    </recommendedName>
</protein>
<feature type="domain" description="Knr4/Smi1-like" evidence="1">
    <location>
        <begin position="8"/>
        <end position="123"/>
    </location>
</feature>
<organism evidence="2">
    <name type="scientific">Paenibacillus sp. BIHB 4019</name>
    <dbReference type="NCBI Taxonomy" id="1870819"/>
    <lineage>
        <taxon>Bacteria</taxon>
        <taxon>Bacillati</taxon>
        <taxon>Bacillota</taxon>
        <taxon>Bacilli</taxon>
        <taxon>Bacillales</taxon>
        <taxon>Paenibacillaceae</taxon>
        <taxon>Paenibacillus</taxon>
    </lineage>
</organism>
<dbReference type="InterPro" id="IPR037883">
    <property type="entry name" value="Knr4/Smi1-like_sf"/>
</dbReference>
<evidence type="ECO:0000313" key="2">
    <source>
        <dbReference type="EMBL" id="ANY65578.1"/>
    </source>
</evidence>
<dbReference type="SUPFAM" id="SSF160631">
    <property type="entry name" value="SMI1/KNR4-like"/>
    <property type="match status" value="1"/>
</dbReference>
<reference evidence="2" key="1">
    <citation type="submission" date="2016-08" db="EMBL/GenBank/DDBJ databases">
        <title>Complete Genome Seqeunce of Paenibacillus sp. BIHB 4019 from tea rhizoplane.</title>
        <authorList>
            <person name="Thakur R."/>
            <person name="Swarnkar M.K."/>
            <person name="Gulati A."/>
        </authorList>
    </citation>
    <scope>NUCLEOTIDE SEQUENCE [LARGE SCALE GENOMIC DNA]</scope>
    <source>
        <strain evidence="2">BIHB4019</strain>
    </source>
</reference>
<accession>A0A1B2DCZ1</accession>
<name>A0A1B2DCZ1_9BACL</name>